<name>A0A423WFY6_CYTCH</name>
<dbReference type="STRING" id="252740.A0A423WFY6"/>
<dbReference type="Pfam" id="PF12697">
    <property type="entry name" value="Abhydrolase_6"/>
    <property type="match status" value="1"/>
</dbReference>
<dbReference type="SUPFAM" id="SSF53474">
    <property type="entry name" value="alpha/beta-Hydrolases"/>
    <property type="match status" value="1"/>
</dbReference>
<proteinExistence type="predicted"/>
<reference evidence="2 3" key="1">
    <citation type="submission" date="2015-09" db="EMBL/GenBank/DDBJ databases">
        <title>Host preference determinants of Valsa canker pathogens revealed by comparative genomics.</title>
        <authorList>
            <person name="Yin Z."/>
            <person name="Huang L."/>
        </authorList>
    </citation>
    <scope>NUCLEOTIDE SEQUENCE [LARGE SCALE GENOMIC DNA]</scope>
    <source>
        <strain evidence="2 3">YSFL</strain>
    </source>
</reference>
<dbReference type="EMBL" id="LJZO01000005">
    <property type="protein sequence ID" value="ROW02171.1"/>
    <property type="molecule type" value="Genomic_DNA"/>
</dbReference>
<dbReference type="InterPro" id="IPR029058">
    <property type="entry name" value="AB_hydrolase_fold"/>
</dbReference>
<accession>A0A423WFY6</accession>
<gene>
    <name evidence="2" type="ORF">VSDG_02329</name>
</gene>
<dbReference type="Proteomes" id="UP000284375">
    <property type="component" value="Unassembled WGS sequence"/>
</dbReference>
<dbReference type="InterPro" id="IPR052897">
    <property type="entry name" value="Sec-Metab_Biosynth_Hydrolase"/>
</dbReference>
<sequence>MLSSPIIVLVPGTFGTPAGYDKLLPYLKDAGFSTHPGPYPSCNSSDSATATAPKDINSLRENVFLPLIEQGKKEIVVIAHSYGGVVAGGAAKDLDMQTRQAQGQAGGIIGLIYVAGNITLEGEALMDAMGGTYPLFIKLDKPSKSLALIEPAMEILYNDCDHALTGVLESQMKPHAHLAFETKATAPGWADKGFDGRRAYYVRTLDDCCNPSFVQDMWLEKTKVKWDVVDFKTGHMPFESQPEALAGQIVKFTKGFMAM</sequence>
<dbReference type="InterPro" id="IPR000073">
    <property type="entry name" value="AB_hydrolase_1"/>
</dbReference>
<evidence type="ECO:0000313" key="2">
    <source>
        <dbReference type="EMBL" id="ROW02171.1"/>
    </source>
</evidence>
<dbReference type="AlphaFoldDB" id="A0A423WFY6"/>
<keyword evidence="3" id="KW-1185">Reference proteome</keyword>
<dbReference type="PANTHER" id="PTHR37017:SF8">
    <property type="entry name" value="AB HYDROLASE-1 DOMAIN-CONTAINING PROTEIN"/>
    <property type="match status" value="1"/>
</dbReference>
<dbReference type="Gene3D" id="3.40.50.1820">
    <property type="entry name" value="alpha/beta hydrolase"/>
    <property type="match status" value="1"/>
</dbReference>
<dbReference type="OrthoDB" id="408373at2759"/>
<feature type="domain" description="AB hydrolase-1" evidence="1">
    <location>
        <begin position="7"/>
        <end position="246"/>
    </location>
</feature>
<organism evidence="2 3">
    <name type="scientific">Cytospora chrysosperma</name>
    <name type="common">Cytospora canker fungus</name>
    <name type="synonym">Sphaeria chrysosperma</name>
    <dbReference type="NCBI Taxonomy" id="252740"/>
    <lineage>
        <taxon>Eukaryota</taxon>
        <taxon>Fungi</taxon>
        <taxon>Dikarya</taxon>
        <taxon>Ascomycota</taxon>
        <taxon>Pezizomycotina</taxon>
        <taxon>Sordariomycetes</taxon>
        <taxon>Sordariomycetidae</taxon>
        <taxon>Diaporthales</taxon>
        <taxon>Cytosporaceae</taxon>
        <taxon>Cytospora</taxon>
    </lineage>
</organism>
<evidence type="ECO:0000259" key="1">
    <source>
        <dbReference type="Pfam" id="PF12697"/>
    </source>
</evidence>
<protein>
    <recommendedName>
        <fullName evidence="1">AB hydrolase-1 domain-containing protein</fullName>
    </recommendedName>
</protein>
<dbReference type="PANTHER" id="PTHR37017">
    <property type="entry name" value="AB HYDROLASE-1 DOMAIN-CONTAINING PROTEIN-RELATED"/>
    <property type="match status" value="1"/>
</dbReference>
<comment type="caution">
    <text evidence="2">The sequence shown here is derived from an EMBL/GenBank/DDBJ whole genome shotgun (WGS) entry which is preliminary data.</text>
</comment>
<evidence type="ECO:0000313" key="3">
    <source>
        <dbReference type="Proteomes" id="UP000284375"/>
    </source>
</evidence>